<feature type="signal peptide" evidence="1">
    <location>
        <begin position="1"/>
        <end position="22"/>
    </location>
</feature>
<keyword evidence="3" id="KW-1185">Reference proteome</keyword>
<evidence type="ECO:0000313" key="2">
    <source>
        <dbReference type="EMBL" id="MBF6058292.1"/>
    </source>
</evidence>
<feature type="chain" id="PRO_5046230237" description="YD repeat-containing protein" evidence="1">
    <location>
        <begin position="23"/>
        <end position="430"/>
    </location>
</feature>
<accession>A0ABS0C1V0</accession>
<reference evidence="2 3" key="1">
    <citation type="submission" date="2020-11" db="EMBL/GenBank/DDBJ databases">
        <title>Sulfur oxidizing isolate from Hospital Hole Sinkhole.</title>
        <authorList>
            <person name="Scott K.M."/>
        </authorList>
    </citation>
    <scope>NUCLEOTIDE SEQUENCE [LARGE SCALE GENOMIC DNA]</scope>
    <source>
        <strain evidence="2 3">HH1</strain>
    </source>
</reference>
<proteinExistence type="predicted"/>
<evidence type="ECO:0000256" key="1">
    <source>
        <dbReference type="SAM" id="SignalP"/>
    </source>
</evidence>
<sequence length="430" mass="48157">MECNLKLTNPIGILLFSLAVSACSSSTLEEQADIGDVDGDGIPNTPGDAISWTVQKSDTNVDGVYDSVEVKQYSNNVLGYQMSDSNADGYAEYLYESSADATETTPNTTEKYALSSGYFSEETNTIENGLLSKSQLKQPSFLQDTTYSYDSDNNLLTIKVEQYGEDDGYEEPVYLYTESYVYNSDNQIVRTNTDDDGDDLIDTYAIHEYDANGNTIKTTVHYSTLDDENYDGLKTITYEYDANNRTTKIEYDNDGDGIVDNVTEYTNTVDADTGNLTIYTNIDTSLYFNVSVYNALARKIRNWIEEKANPGVPLYVYANTYDEDINPVFKDLPTVYSYDSNGDGLIEDDKNEYRNVKSINDNGLITQEKSYTSGTTDSSEGIPPSSLTNYYYFDIKPTCEEIYSGTNTTPADENCLISFENKEIWWSLSP</sequence>
<name>A0ABS0C1V0_9GAMM</name>
<dbReference type="PROSITE" id="PS51257">
    <property type="entry name" value="PROKAR_LIPOPROTEIN"/>
    <property type="match status" value="1"/>
</dbReference>
<comment type="caution">
    <text evidence="2">The sequence shown here is derived from an EMBL/GenBank/DDBJ whole genome shotgun (WGS) entry which is preliminary data.</text>
</comment>
<dbReference type="Proteomes" id="UP001193680">
    <property type="component" value="Unassembled WGS sequence"/>
</dbReference>
<gene>
    <name evidence="2" type="ORF">H8792_008050</name>
</gene>
<evidence type="ECO:0008006" key="4">
    <source>
        <dbReference type="Google" id="ProtNLM"/>
    </source>
</evidence>
<organism evidence="2 3">
    <name type="scientific">Thiomicrorhabdus heinhorstiae</name>
    <dbReference type="NCBI Taxonomy" id="2748010"/>
    <lineage>
        <taxon>Bacteria</taxon>
        <taxon>Pseudomonadati</taxon>
        <taxon>Pseudomonadota</taxon>
        <taxon>Gammaproteobacteria</taxon>
        <taxon>Thiotrichales</taxon>
        <taxon>Piscirickettsiaceae</taxon>
        <taxon>Thiomicrorhabdus</taxon>
    </lineage>
</organism>
<dbReference type="RefSeq" id="WP_194947655.1">
    <property type="nucleotide sequence ID" value="NZ_JACBGI020000015.1"/>
</dbReference>
<dbReference type="EMBL" id="JACBGI020000015">
    <property type="protein sequence ID" value="MBF6058292.1"/>
    <property type="molecule type" value="Genomic_DNA"/>
</dbReference>
<evidence type="ECO:0000313" key="3">
    <source>
        <dbReference type="Proteomes" id="UP001193680"/>
    </source>
</evidence>
<protein>
    <recommendedName>
        <fullName evidence="4">YD repeat-containing protein</fullName>
    </recommendedName>
</protein>
<keyword evidence="1" id="KW-0732">Signal</keyword>